<evidence type="ECO:0008006" key="5">
    <source>
        <dbReference type="Google" id="ProtNLM"/>
    </source>
</evidence>
<reference evidence="3" key="1">
    <citation type="submission" date="2018-03" db="EMBL/GenBank/DDBJ databases">
        <authorList>
            <person name="Guldener U."/>
        </authorList>
    </citation>
    <scope>NUCLEOTIDE SEQUENCE</scope>
</reference>
<keyword evidence="4" id="KW-1185">Reference proteome</keyword>
<dbReference type="AlphaFoldDB" id="A0AAE8SUR3"/>
<organism evidence="3 4">
    <name type="scientific">Cephalotrichum gorgonifer</name>
    <dbReference type="NCBI Taxonomy" id="2041049"/>
    <lineage>
        <taxon>Eukaryota</taxon>
        <taxon>Fungi</taxon>
        <taxon>Dikarya</taxon>
        <taxon>Ascomycota</taxon>
        <taxon>Pezizomycotina</taxon>
        <taxon>Sordariomycetes</taxon>
        <taxon>Hypocreomycetidae</taxon>
        <taxon>Microascales</taxon>
        <taxon>Microascaceae</taxon>
        <taxon>Cephalotrichum</taxon>
    </lineage>
</organism>
<dbReference type="PANTHER" id="PTHR33119">
    <property type="entry name" value="IFI3P"/>
    <property type="match status" value="1"/>
</dbReference>
<dbReference type="PANTHER" id="PTHR33119:SF1">
    <property type="entry name" value="FE2OG DIOXYGENASE DOMAIN-CONTAINING PROTEIN"/>
    <property type="match status" value="1"/>
</dbReference>
<dbReference type="InterPro" id="IPR025340">
    <property type="entry name" value="DUF4246"/>
</dbReference>
<name>A0AAE8SUR3_9PEZI</name>
<feature type="domain" description="DUF4246" evidence="1">
    <location>
        <begin position="91"/>
        <end position="538"/>
    </location>
</feature>
<dbReference type="Proteomes" id="UP001187682">
    <property type="component" value="Unassembled WGS sequence"/>
</dbReference>
<proteinExistence type="predicted"/>
<evidence type="ECO:0000259" key="1">
    <source>
        <dbReference type="Pfam" id="PF14033"/>
    </source>
</evidence>
<dbReference type="InterPro" id="IPR049207">
    <property type="entry name" value="DUF4246_N"/>
</dbReference>
<gene>
    <name evidence="3" type="ORF">DNG_04638</name>
</gene>
<dbReference type="Pfam" id="PF14033">
    <property type="entry name" value="DUF4246"/>
    <property type="match status" value="1"/>
</dbReference>
<dbReference type="Pfam" id="PF21666">
    <property type="entry name" value="DUF4246_N"/>
    <property type="match status" value="1"/>
</dbReference>
<protein>
    <recommendedName>
        <fullName evidence="5">DUF4246 domain-containing protein</fullName>
    </recommendedName>
</protein>
<evidence type="ECO:0000313" key="4">
    <source>
        <dbReference type="Proteomes" id="UP001187682"/>
    </source>
</evidence>
<sequence>MDASEQPGLRVPGVGKPVQDQEGAAFPSAVLGDWHSVGVTLREKRMLAFVDEITDKPEWERKVFDDEIVEKWRAEGSVRPEALEGDVVLSDEMFDFCIKELRDKAAIYKETGLINVLDAELIVVKSDVAVPTSVQNALRAGVKVLEDVPDRLKDWHPNSNDMVLDLVHPSLFPVAYGLTKVLLDEKVPLDGCIGYIGKGMTIDPFTPVESHDAGPLEWGSFQWLPTDVSLTDAGAKILGYVNNLHPVKNRDLYKVLEDVVTAAVPMWEEALVDMRGRLRIQLEYTGEEDWSFPEGLKYRIPDVEEGPGAYYDPNTQVRGNGEDYPDEDWMYEDDFEEWKREHRSLIYREPREYKPQSEVRAEILKKRGTDSTRLRDNYPAGLQVIFKLANIHLTPEKPTYEGGSWHVEGGLNELICASAIYYFDQENITDSHLAFRHAVDAEEVIMIPQQSEYESIEKYLGVEQDGAPIQTLGQVLTREGRLIAFPNFVQHQVQPFSLRDVTKPGHRKILAMFLVDPGRRLLSTSNVPPQRRDWWAEELRNQGILGALPAELADHTVDLVDEFPISWEKAVEMREKLMGERSIANENLTARMLEESFSFCEH</sequence>
<evidence type="ECO:0000259" key="2">
    <source>
        <dbReference type="Pfam" id="PF21666"/>
    </source>
</evidence>
<evidence type="ECO:0000313" key="3">
    <source>
        <dbReference type="EMBL" id="SPO01965.1"/>
    </source>
</evidence>
<dbReference type="EMBL" id="ONZQ02000005">
    <property type="protein sequence ID" value="SPO01965.1"/>
    <property type="molecule type" value="Genomic_DNA"/>
</dbReference>
<dbReference type="InterPro" id="IPR049192">
    <property type="entry name" value="DUF4246_C"/>
</dbReference>
<comment type="caution">
    <text evidence="3">The sequence shown here is derived from an EMBL/GenBank/DDBJ whole genome shotgun (WGS) entry which is preliminary data.</text>
</comment>
<feature type="domain" description="DUF4246" evidence="2">
    <location>
        <begin position="11"/>
        <end position="75"/>
    </location>
</feature>
<accession>A0AAE8SUR3</accession>